<feature type="compositionally biased region" description="Polar residues" evidence="1">
    <location>
        <begin position="213"/>
        <end position="225"/>
    </location>
</feature>
<sequence>MESSCCHVRSHRTWAFWVGQTGPRTRPDATLSVDPTARRTVLRTAGLQRPPPLWLTDFGQRDQALMTVQMASCRTTLHWHLAAPGNTWQHLEDPGAPGKTWQNLARPGSTWQDQAVPGRTWITEQDLELPGSTWQDLACVQSNGRAKLRKPPKTSSGRRTGHPPGLPLEPGSLSDAPARSSGLERSRAPVPAYDRRDASLYIPRVDKPPLPTMDTSQLRNLGSFG</sequence>
<protein>
    <submittedName>
        <fullName evidence="2">Uncharacterized protein</fullName>
    </submittedName>
</protein>
<organism evidence="2 3">
    <name type="scientific">Phialemonium thermophilum</name>
    <dbReference type="NCBI Taxonomy" id="223376"/>
    <lineage>
        <taxon>Eukaryota</taxon>
        <taxon>Fungi</taxon>
        <taxon>Dikarya</taxon>
        <taxon>Ascomycota</taxon>
        <taxon>Pezizomycotina</taxon>
        <taxon>Sordariomycetes</taxon>
        <taxon>Sordariomycetidae</taxon>
        <taxon>Cephalothecales</taxon>
        <taxon>Cephalothecaceae</taxon>
        <taxon>Phialemonium</taxon>
    </lineage>
</organism>
<dbReference type="EMBL" id="JAZHXJ010002100">
    <property type="protein sequence ID" value="KAL1841247.1"/>
    <property type="molecule type" value="Genomic_DNA"/>
</dbReference>
<proteinExistence type="predicted"/>
<evidence type="ECO:0000256" key="1">
    <source>
        <dbReference type="SAM" id="MobiDB-lite"/>
    </source>
</evidence>
<dbReference type="Proteomes" id="UP001586593">
    <property type="component" value="Unassembled WGS sequence"/>
</dbReference>
<feature type="region of interest" description="Disordered" evidence="1">
    <location>
        <begin position="143"/>
        <end position="225"/>
    </location>
</feature>
<reference evidence="2 3" key="1">
    <citation type="journal article" date="2024" name="Commun. Biol.">
        <title>Comparative genomic analysis of thermophilic fungi reveals convergent evolutionary adaptations and gene losses.</title>
        <authorList>
            <person name="Steindorff A.S."/>
            <person name="Aguilar-Pontes M.V."/>
            <person name="Robinson A.J."/>
            <person name="Andreopoulos B."/>
            <person name="LaButti K."/>
            <person name="Kuo A."/>
            <person name="Mondo S."/>
            <person name="Riley R."/>
            <person name="Otillar R."/>
            <person name="Haridas S."/>
            <person name="Lipzen A."/>
            <person name="Grimwood J."/>
            <person name="Schmutz J."/>
            <person name="Clum A."/>
            <person name="Reid I.D."/>
            <person name="Moisan M.C."/>
            <person name="Butler G."/>
            <person name="Nguyen T.T.M."/>
            <person name="Dewar K."/>
            <person name="Conant G."/>
            <person name="Drula E."/>
            <person name="Henrissat B."/>
            <person name="Hansel C."/>
            <person name="Singer S."/>
            <person name="Hutchinson M.I."/>
            <person name="de Vries R.P."/>
            <person name="Natvig D.O."/>
            <person name="Powell A.J."/>
            <person name="Tsang A."/>
            <person name="Grigoriev I.V."/>
        </authorList>
    </citation>
    <scope>NUCLEOTIDE SEQUENCE [LARGE SCALE GENOMIC DNA]</scope>
    <source>
        <strain evidence="2 3">ATCC 24622</strain>
    </source>
</reference>
<gene>
    <name evidence="2" type="ORF">VTK73DRAFT_3561</name>
</gene>
<name>A0ABR3VI59_9PEZI</name>
<evidence type="ECO:0000313" key="2">
    <source>
        <dbReference type="EMBL" id="KAL1841247.1"/>
    </source>
</evidence>
<feature type="compositionally biased region" description="Basic and acidic residues" evidence="1">
    <location>
        <begin position="182"/>
        <end position="198"/>
    </location>
</feature>
<comment type="caution">
    <text evidence="2">The sequence shown here is derived from an EMBL/GenBank/DDBJ whole genome shotgun (WGS) entry which is preliminary data.</text>
</comment>
<evidence type="ECO:0000313" key="3">
    <source>
        <dbReference type="Proteomes" id="UP001586593"/>
    </source>
</evidence>
<keyword evidence="3" id="KW-1185">Reference proteome</keyword>
<accession>A0ABR3VI59</accession>